<organism evidence="2">
    <name type="scientific">Cyprideis torosa</name>
    <dbReference type="NCBI Taxonomy" id="163714"/>
    <lineage>
        <taxon>Eukaryota</taxon>
        <taxon>Metazoa</taxon>
        <taxon>Ecdysozoa</taxon>
        <taxon>Arthropoda</taxon>
        <taxon>Crustacea</taxon>
        <taxon>Oligostraca</taxon>
        <taxon>Ostracoda</taxon>
        <taxon>Podocopa</taxon>
        <taxon>Podocopida</taxon>
        <taxon>Cytherocopina</taxon>
        <taxon>Cytheroidea</taxon>
        <taxon>Cytherideidae</taxon>
        <taxon>Cyprideis</taxon>
    </lineage>
</organism>
<dbReference type="Pfam" id="PF00337">
    <property type="entry name" value="Gal-bind_lectin"/>
    <property type="match status" value="1"/>
</dbReference>
<dbReference type="Gene3D" id="2.60.120.200">
    <property type="match status" value="1"/>
</dbReference>
<dbReference type="PROSITE" id="PS51304">
    <property type="entry name" value="GALECTIN"/>
    <property type="match status" value="1"/>
</dbReference>
<gene>
    <name evidence="2" type="ORF">CTOB1V02_LOCUS10789</name>
</gene>
<sequence length="116" mass="12978">PLYVSSCSGFKVNLRSVRRKQEEQRHSVNRDQPELPFQPREDFAILITAVEGAAHVYVNGRLYARMKLPSKSAENVTHVAINGDIVIYEVCFVCDGLSYLPEARKLIGTSRAEAGK</sequence>
<dbReference type="SUPFAM" id="SSF49899">
    <property type="entry name" value="Concanavalin A-like lectins/glucanases"/>
    <property type="match status" value="1"/>
</dbReference>
<name>A0A7R8WL60_9CRUS</name>
<dbReference type="GO" id="GO:0030246">
    <property type="term" value="F:carbohydrate binding"/>
    <property type="evidence" value="ECO:0007669"/>
    <property type="project" value="UniProtKB-UniRule"/>
</dbReference>
<protein>
    <submittedName>
        <fullName evidence="2">Uncharacterized protein</fullName>
    </submittedName>
</protein>
<dbReference type="EMBL" id="OB665406">
    <property type="protein sequence ID" value="CAD7232964.1"/>
    <property type="molecule type" value="Genomic_DNA"/>
</dbReference>
<evidence type="ECO:0000256" key="1">
    <source>
        <dbReference type="ARBA" id="ARBA00022734"/>
    </source>
</evidence>
<dbReference type="AlphaFoldDB" id="A0A7R8WL60"/>
<evidence type="ECO:0000313" key="2">
    <source>
        <dbReference type="EMBL" id="CAD7232964.1"/>
    </source>
</evidence>
<feature type="non-terminal residue" evidence="2">
    <location>
        <position position="1"/>
    </location>
</feature>
<accession>A0A7R8WL60</accession>
<reference evidence="2" key="1">
    <citation type="submission" date="2020-11" db="EMBL/GenBank/DDBJ databases">
        <authorList>
            <person name="Tran Van P."/>
        </authorList>
    </citation>
    <scope>NUCLEOTIDE SEQUENCE</scope>
</reference>
<dbReference type="InterPro" id="IPR001079">
    <property type="entry name" value="Galectin_CRD"/>
</dbReference>
<keyword evidence="1" id="KW-0430">Lectin</keyword>
<proteinExistence type="predicted"/>
<dbReference type="InterPro" id="IPR013320">
    <property type="entry name" value="ConA-like_dom_sf"/>
</dbReference>